<dbReference type="GO" id="GO:0015227">
    <property type="term" value="F:O-acyl-L-carnitine transmembrane transporter activity"/>
    <property type="evidence" value="ECO:0007669"/>
    <property type="project" value="TreeGrafter"/>
</dbReference>
<feature type="transmembrane region" description="Helical" evidence="11">
    <location>
        <begin position="33"/>
        <end position="54"/>
    </location>
</feature>
<name>A0A1R1YRD7_9FUNG</name>
<reference evidence="13" key="1">
    <citation type="submission" date="2017-01" db="EMBL/GenBank/DDBJ databases">
        <authorList>
            <person name="Wang Y."/>
            <person name="White M."/>
            <person name="Kvist S."/>
            <person name="Moncalvo J.-M."/>
        </authorList>
    </citation>
    <scope>NUCLEOTIDE SEQUENCE [LARGE SCALE GENOMIC DNA]</scope>
    <source>
        <strain evidence="13">ID-206-W2</strain>
    </source>
</reference>
<dbReference type="InterPro" id="IPR023395">
    <property type="entry name" value="MCP_dom_sf"/>
</dbReference>
<keyword evidence="5" id="KW-0677">Repeat</keyword>
<evidence type="ECO:0000256" key="11">
    <source>
        <dbReference type="SAM" id="Phobius"/>
    </source>
</evidence>
<keyword evidence="4 9" id="KW-0812">Transmembrane</keyword>
<comment type="caution">
    <text evidence="12">The sequence shown here is derived from an EMBL/GenBank/DDBJ whole genome shotgun (WGS) entry which is preliminary data.</text>
</comment>
<dbReference type="InterPro" id="IPR050567">
    <property type="entry name" value="Mitochondrial_Carrier"/>
</dbReference>
<comment type="subcellular location">
    <subcellularLocation>
        <location evidence="1">Mitochondrion membrane</location>
        <topology evidence="1">Multi-pass membrane protein</topology>
    </subcellularLocation>
</comment>
<evidence type="ECO:0000256" key="4">
    <source>
        <dbReference type="ARBA" id="ARBA00022692"/>
    </source>
</evidence>
<keyword evidence="6 11" id="KW-1133">Transmembrane helix</keyword>
<evidence type="ECO:0000256" key="3">
    <source>
        <dbReference type="ARBA" id="ARBA00022448"/>
    </source>
</evidence>
<dbReference type="GO" id="GO:0031966">
    <property type="term" value="C:mitochondrial membrane"/>
    <property type="evidence" value="ECO:0007669"/>
    <property type="project" value="UniProtKB-SubCell"/>
</dbReference>
<dbReference type="AlphaFoldDB" id="A0A1R1YRD7"/>
<comment type="similarity">
    <text evidence="2 10">Belongs to the mitochondrial carrier (TC 2.A.29) family.</text>
</comment>
<accession>A0A1R1YRD7</accession>
<feature type="transmembrane region" description="Helical" evidence="11">
    <location>
        <begin position="128"/>
        <end position="148"/>
    </location>
</feature>
<evidence type="ECO:0000256" key="5">
    <source>
        <dbReference type="ARBA" id="ARBA00022737"/>
    </source>
</evidence>
<evidence type="ECO:0000256" key="10">
    <source>
        <dbReference type="RuleBase" id="RU000488"/>
    </source>
</evidence>
<dbReference type="SUPFAM" id="SSF103506">
    <property type="entry name" value="Mitochondrial carrier"/>
    <property type="match status" value="1"/>
</dbReference>
<evidence type="ECO:0000256" key="6">
    <source>
        <dbReference type="ARBA" id="ARBA00022989"/>
    </source>
</evidence>
<gene>
    <name evidence="12" type="ORF">AYI69_g1054</name>
</gene>
<feature type="repeat" description="Solcar" evidence="9">
    <location>
        <begin position="127"/>
        <end position="221"/>
    </location>
</feature>
<keyword evidence="3 10" id="KW-0813">Transport</keyword>
<organism evidence="12 13">
    <name type="scientific">Smittium culicis</name>
    <dbReference type="NCBI Taxonomy" id="133412"/>
    <lineage>
        <taxon>Eukaryota</taxon>
        <taxon>Fungi</taxon>
        <taxon>Fungi incertae sedis</taxon>
        <taxon>Zoopagomycota</taxon>
        <taxon>Kickxellomycotina</taxon>
        <taxon>Harpellomycetes</taxon>
        <taxon>Harpellales</taxon>
        <taxon>Legeriomycetaceae</taxon>
        <taxon>Smittium</taxon>
    </lineage>
</organism>
<dbReference type="Proteomes" id="UP000187429">
    <property type="component" value="Unassembled WGS sequence"/>
</dbReference>
<feature type="transmembrane region" description="Helical" evidence="11">
    <location>
        <begin position="86"/>
        <end position="108"/>
    </location>
</feature>
<dbReference type="GO" id="GO:1902603">
    <property type="term" value="P:carnitine transmembrane transport"/>
    <property type="evidence" value="ECO:0007669"/>
    <property type="project" value="TreeGrafter"/>
</dbReference>
<evidence type="ECO:0000313" key="12">
    <source>
        <dbReference type="EMBL" id="OMJ29454.1"/>
    </source>
</evidence>
<keyword evidence="13" id="KW-1185">Reference proteome</keyword>
<dbReference type="EMBL" id="LSSM01000278">
    <property type="protein sequence ID" value="OMJ29454.1"/>
    <property type="molecule type" value="Genomic_DNA"/>
</dbReference>
<dbReference type="Pfam" id="PF00153">
    <property type="entry name" value="Mito_carr"/>
    <property type="match status" value="3"/>
</dbReference>
<sequence>MTSEAVVDVQIAESAQVPQAETKTQNVNGTKTAIVSFLAGGFGGMCLVAAGHPLDLAKVRMQTSNQYKSAFDVLSKTFKADGVRGLYRGMLAPLVGITPVYAVCFWGYDLGQKIARSFSKTDASTPLTFNQILFAGGFSAIPTTALMTPMERIKVILQIQGQSSGGSSAAVTKYAGPLDAAKGIFKQSGLKGLYKGSFATLLRDVPGSVAYFGAYEVIKKTLTPAGAKADSLSPIAVVVAGGLAGMANWAVAIPPDVLKTRLQTAPEGKYSGLRDVFVDLWRNEGPKALFKGLGPAMIRAFPANAACFLGVEVATKALNSAL</sequence>
<proteinExistence type="inferred from homology"/>
<dbReference type="OrthoDB" id="14252at2759"/>
<dbReference type="Gene3D" id="1.50.40.10">
    <property type="entry name" value="Mitochondrial carrier domain"/>
    <property type="match status" value="2"/>
</dbReference>
<evidence type="ECO:0000313" key="13">
    <source>
        <dbReference type="Proteomes" id="UP000187429"/>
    </source>
</evidence>
<dbReference type="PANTHER" id="PTHR45624:SF4">
    <property type="entry name" value="CONGESTED-LIKE TRACHEA PROTEIN-RELATED"/>
    <property type="match status" value="1"/>
</dbReference>
<protein>
    <submittedName>
        <fullName evidence="12">Mitochondrial carnitine/acylcarnitine carrier protein</fullName>
    </submittedName>
</protein>
<evidence type="ECO:0000256" key="1">
    <source>
        <dbReference type="ARBA" id="ARBA00004225"/>
    </source>
</evidence>
<evidence type="ECO:0000256" key="2">
    <source>
        <dbReference type="ARBA" id="ARBA00006375"/>
    </source>
</evidence>
<dbReference type="PROSITE" id="PS50920">
    <property type="entry name" value="SOLCAR"/>
    <property type="match status" value="3"/>
</dbReference>
<keyword evidence="7" id="KW-0496">Mitochondrion</keyword>
<evidence type="ECO:0000256" key="8">
    <source>
        <dbReference type="ARBA" id="ARBA00023136"/>
    </source>
</evidence>
<evidence type="ECO:0000256" key="9">
    <source>
        <dbReference type="PROSITE-ProRule" id="PRU00282"/>
    </source>
</evidence>
<evidence type="ECO:0000256" key="7">
    <source>
        <dbReference type="ARBA" id="ARBA00023128"/>
    </source>
</evidence>
<feature type="repeat" description="Solcar" evidence="9">
    <location>
        <begin position="232"/>
        <end position="317"/>
    </location>
</feature>
<dbReference type="InterPro" id="IPR018108">
    <property type="entry name" value="MCP_transmembrane"/>
</dbReference>
<feature type="repeat" description="Solcar" evidence="9">
    <location>
        <begin position="31"/>
        <end position="114"/>
    </location>
</feature>
<dbReference type="GO" id="GO:0006839">
    <property type="term" value="P:mitochondrial transport"/>
    <property type="evidence" value="ECO:0007669"/>
    <property type="project" value="TreeGrafter"/>
</dbReference>
<dbReference type="PANTHER" id="PTHR45624">
    <property type="entry name" value="MITOCHONDRIAL BASIC AMINO ACIDS TRANSPORTER-RELATED"/>
    <property type="match status" value="1"/>
</dbReference>
<keyword evidence="8 9" id="KW-0472">Membrane</keyword>